<comment type="caution">
    <text evidence="1">The sequence shown here is derived from an EMBL/GenBank/DDBJ whole genome shotgun (WGS) entry which is preliminary data.</text>
</comment>
<reference evidence="2" key="1">
    <citation type="journal article" date="2023" name="G3 (Bethesda)">
        <title>Genome assembly and association tests identify interacting loci associated with vigor, precocity, and sex in interspecific pistachio rootstocks.</title>
        <authorList>
            <person name="Palmer W."/>
            <person name="Jacygrad E."/>
            <person name="Sagayaradj S."/>
            <person name="Cavanaugh K."/>
            <person name="Han R."/>
            <person name="Bertier L."/>
            <person name="Beede B."/>
            <person name="Kafkas S."/>
            <person name="Golino D."/>
            <person name="Preece J."/>
            <person name="Michelmore R."/>
        </authorList>
    </citation>
    <scope>NUCLEOTIDE SEQUENCE [LARGE SCALE GENOMIC DNA]</scope>
</reference>
<name>A0ACC0Y6Q3_9ROSI</name>
<keyword evidence="2" id="KW-1185">Reference proteome</keyword>
<dbReference type="Proteomes" id="UP001163603">
    <property type="component" value="Chromosome 8"/>
</dbReference>
<evidence type="ECO:0000313" key="2">
    <source>
        <dbReference type="Proteomes" id="UP001163603"/>
    </source>
</evidence>
<dbReference type="EMBL" id="CM047743">
    <property type="protein sequence ID" value="KAJ0030779.1"/>
    <property type="molecule type" value="Genomic_DNA"/>
</dbReference>
<protein>
    <submittedName>
        <fullName evidence="1">Uncharacterized protein</fullName>
    </submittedName>
</protein>
<sequence length="19" mass="2221">MKQQTTIEKISLPPNISYE</sequence>
<evidence type="ECO:0000313" key="1">
    <source>
        <dbReference type="EMBL" id="KAJ0030779.1"/>
    </source>
</evidence>
<gene>
    <name evidence="1" type="ORF">Pint_13932</name>
</gene>
<proteinExistence type="predicted"/>
<organism evidence="1 2">
    <name type="scientific">Pistacia integerrima</name>
    <dbReference type="NCBI Taxonomy" id="434235"/>
    <lineage>
        <taxon>Eukaryota</taxon>
        <taxon>Viridiplantae</taxon>
        <taxon>Streptophyta</taxon>
        <taxon>Embryophyta</taxon>
        <taxon>Tracheophyta</taxon>
        <taxon>Spermatophyta</taxon>
        <taxon>Magnoliopsida</taxon>
        <taxon>eudicotyledons</taxon>
        <taxon>Gunneridae</taxon>
        <taxon>Pentapetalae</taxon>
        <taxon>rosids</taxon>
        <taxon>malvids</taxon>
        <taxon>Sapindales</taxon>
        <taxon>Anacardiaceae</taxon>
        <taxon>Pistacia</taxon>
    </lineage>
</organism>
<accession>A0ACC0Y6Q3</accession>